<name>A0A1D1V3R4_RAMVA</name>
<dbReference type="Pfam" id="PF12937">
    <property type="entry name" value="F-box-like"/>
    <property type="match status" value="1"/>
</dbReference>
<dbReference type="CDD" id="cd09917">
    <property type="entry name" value="F-box_SF"/>
    <property type="match status" value="1"/>
</dbReference>
<sequence length="293" mass="33478">MAERSHAGEPTFGINQLPYEVLIAIFAHLDCSTRYRVRRVCGFWNSLLSFEFPIMNVQFPHRTTPGQAFESLVDQHQSALASFTTSSSAGIGDMTSKPPLTAVRSIVISSVSANNLQNLLDNRVVAFLLISFRKLRDIVFVGGKVNFWLLMDLPLGMMEIHFKNVTLDHISSIDYLRERQTEELPLSFELMLKKALVKLVDINVPVYPAGQKQLIGLDIKKLPRVTQQPILRIIRQQEKNLSTINVSDVQDIDFGLFRNSTLRELELYIPKSYDSYSHWQNLDRFSSSKLFRT</sequence>
<proteinExistence type="predicted"/>
<dbReference type="InterPro" id="IPR001810">
    <property type="entry name" value="F-box_dom"/>
</dbReference>
<dbReference type="Gene3D" id="1.20.1280.50">
    <property type="match status" value="1"/>
</dbReference>
<dbReference type="AlphaFoldDB" id="A0A1D1V3R4"/>
<reference evidence="2 3" key="1">
    <citation type="journal article" date="2016" name="Nat. Commun.">
        <title>Extremotolerant tardigrade genome and improved radiotolerance of human cultured cells by tardigrade-unique protein.</title>
        <authorList>
            <person name="Hashimoto T."/>
            <person name="Horikawa D.D."/>
            <person name="Saito Y."/>
            <person name="Kuwahara H."/>
            <person name="Kozuka-Hata H."/>
            <person name="Shin-I T."/>
            <person name="Minakuchi Y."/>
            <person name="Ohishi K."/>
            <person name="Motoyama A."/>
            <person name="Aizu T."/>
            <person name="Enomoto A."/>
            <person name="Kondo K."/>
            <person name="Tanaka S."/>
            <person name="Hara Y."/>
            <person name="Koshikawa S."/>
            <person name="Sagara H."/>
            <person name="Miura T."/>
            <person name="Yokobori S."/>
            <person name="Miyagawa K."/>
            <person name="Suzuki Y."/>
            <person name="Kubo T."/>
            <person name="Oyama M."/>
            <person name="Kohara Y."/>
            <person name="Fujiyama A."/>
            <person name="Arakawa K."/>
            <person name="Katayama T."/>
            <person name="Toyoda A."/>
            <person name="Kunieda T."/>
        </authorList>
    </citation>
    <scope>NUCLEOTIDE SEQUENCE [LARGE SCALE GENOMIC DNA]</scope>
    <source>
        <strain evidence="2 3">YOKOZUNA-1</strain>
    </source>
</reference>
<evidence type="ECO:0000313" key="2">
    <source>
        <dbReference type="EMBL" id="GAU95345.1"/>
    </source>
</evidence>
<dbReference type="Pfam" id="PF17035">
    <property type="entry name" value="BET"/>
    <property type="match status" value="1"/>
</dbReference>
<dbReference type="InterPro" id="IPR038336">
    <property type="entry name" value="NET_sf"/>
</dbReference>
<dbReference type="Proteomes" id="UP000186922">
    <property type="component" value="Unassembled WGS sequence"/>
</dbReference>
<evidence type="ECO:0000313" key="3">
    <source>
        <dbReference type="Proteomes" id="UP000186922"/>
    </source>
</evidence>
<dbReference type="InterPro" id="IPR036047">
    <property type="entry name" value="F-box-like_dom_sf"/>
</dbReference>
<dbReference type="Gene3D" id="1.20.1270.220">
    <property type="match status" value="1"/>
</dbReference>
<organism evidence="2 3">
    <name type="scientific">Ramazzottius varieornatus</name>
    <name type="common">Water bear</name>
    <name type="synonym">Tardigrade</name>
    <dbReference type="NCBI Taxonomy" id="947166"/>
    <lineage>
        <taxon>Eukaryota</taxon>
        <taxon>Metazoa</taxon>
        <taxon>Ecdysozoa</taxon>
        <taxon>Tardigrada</taxon>
        <taxon>Eutardigrada</taxon>
        <taxon>Parachela</taxon>
        <taxon>Hypsibioidea</taxon>
        <taxon>Ramazzottiidae</taxon>
        <taxon>Ramazzottius</taxon>
    </lineage>
</organism>
<feature type="domain" description="F-box" evidence="1">
    <location>
        <begin position="11"/>
        <end position="57"/>
    </location>
</feature>
<dbReference type="SUPFAM" id="SSF81383">
    <property type="entry name" value="F-box domain"/>
    <property type="match status" value="1"/>
</dbReference>
<evidence type="ECO:0000259" key="1">
    <source>
        <dbReference type="PROSITE" id="PS50181"/>
    </source>
</evidence>
<protein>
    <recommendedName>
        <fullName evidence="1">F-box domain-containing protein</fullName>
    </recommendedName>
</protein>
<keyword evidence="3" id="KW-1185">Reference proteome</keyword>
<comment type="caution">
    <text evidence="2">The sequence shown here is derived from an EMBL/GenBank/DDBJ whole genome shotgun (WGS) entry which is preliminary data.</text>
</comment>
<dbReference type="EMBL" id="BDGG01000003">
    <property type="protein sequence ID" value="GAU95345.1"/>
    <property type="molecule type" value="Genomic_DNA"/>
</dbReference>
<dbReference type="InterPro" id="IPR027353">
    <property type="entry name" value="NET_dom"/>
</dbReference>
<dbReference type="OrthoDB" id="3174109at2759"/>
<gene>
    <name evidence="2" type="primary">RvY_06978-1</name>
    <name evidence="2" type="synonym">RvY_06978.1</name>
    <name evidence="2" type="ORF">RvY_06978</name>
</gene>
<dbReference type="PROSITE" id="PS50181">
    <property type="entry name" value="FBOX"/>
    <property type="match status" value="1"/>
</dbReference>
<accession>A0A1D1V3R4</accession>